<dbReference type="Proteomes" id="UP000622317">
    <property type="component" value="Unassembled WGS sequence"/>
</dbReference>
<dbReference type="AlphaFoldDB" id="A0A927IGB9"/>
<name>A0A927IGB9_9BACT</name>
<proteinExistence type="predicted"/>
<protein>
    <submittedName>
        <fullName evidence="2">GNAT family N-acetyltransferase</fullName>
    </submittedName>
</protein>
<dbReference type="Pfam" id="PF13302">
    <property type="entry name" value="Acetyltransf_3"/>
    <property type="match status" value="1"/>
</dbReference>
<evidence type="ECO:0000313" key="2">
    <source>
        <dbReference type="EMBL" id="MBD5778230.1"/>
    </source>
</evidence>
<dbReference type="PROSITE" id="PS51186">
    <property type="entry name" value="GNAT"/>
    <property type="match status" value="1"/>
</dbReference>
<dbReference type="InterPro" id="IPR051531">
    <property type="entry name" value="N-acetyltransferase"/>
</dbReference>
<dbReference type="EMBL" id="JACYFG010000003">
    <property type="protein sequence ID" value="MBD5778230.1"/>
    <property type="molecule type" value="Genomic_DNA"/>
</dbReference>
<dbReference type="GO" id="GO:0016747">
    <property type="term" value="F:acyltransferase activity, transferring groups other than amino-acyl groups"/>
    <property type="evidence" value="ECO:0007669"/>
    <property type="project" value="InterPro"/>
</dbReference>
<evidence type="ECO:0000313" key="3">
    <source>
        <dbReference type="Proteomes" id="UP000622317"/>
    </source>
</evidence>
<dbReference type="Gene3D" id="3.40.630.30">
    <property type="match status" value="1"/>
</dbReference>
<dbReference type="InterPro" id="IPR000182">
    <property type="entry name" value="GNAT_dom"/>
</dbReference>
<comment type="caution">
    <text evidence="2">The sequence shown here is derived from an EMBL/GenBank/DDBJ whole genome shotgun (WGS) entry which is preliminary data.</text>
</comment>
<dbReference type="SUPFAM" id="SSF55729">
    <property type="entry name" value="Acyl-CoA N-acyltransferases (Nat)"/>
    <property type="match status" value="1"/>
</dbReference>
<organism evidence="2 3">
    <name type="scientific">Pelagicoccus enzymogenes</name>
    <dbReference type="NCBI Taxonomy" id="2773457"/>
    <lineage>
        <taxon>Bacteria</taxon>
        <taxon>Pseudomonadati</taxon>
        <taxon>Verrucomicrobiota</taxon>
        <taxon>Opitutia</taxon>
        <taxon>Puniceicoccales</taxon>
        <taxon>Pelagicoccaceae</taxon>
        <taxon>Pelagicoccus</taxon>
    </lineage>
</organism>
<evidence type="ECO:0000259" key="1">
    <source>
        <dbReference type="PROSITE" id="PS51186"/>
    </source>
</evidence>
<dbReference type="PANTHER" id="PTHR43792">
    <property type="entry name" value="GNAT FAMILY, PUTATIVE (AFU_ORTHOLOGUE AFUA_3G00765)-RELATED-RELATED"/>
    <property type="match status" value="1"/>
</dbReference>
<dbReference type="PANTHER" id="PTHR43792:SF1">
    <property type="entry name" value="N-ACETYLTRANSFERASE DOMAIN-CONTAINING PROTEIN"/>
    <property type="match status" value="1"/>
</dbReference>
<feature type="domain" description="N-acetyltransferase" evidence="1">
    <location>
        <begin position="9"/>
        <end position="170"/>
    </location>
</feature>
<dbReference type="InterPro" id="IPR016181">
    <property type="entry name" value="Acyl_CoA_acyltransferase"/>
</dbReference>
<reference evidence="2" key="1">
    <citation type="submission" date="2020-09" db="EMBL/GenBank/DDBJ databases">
        <title>Pelagicoccus enzymogenes sp. nov. with an EPS production, isolated from marine sediment.</title>
        <authorList>
            <person name="Feng X."/>
        </authorList>
    </citation>
    <scope>NUCLEOTIDE SEQUENCE</scope>
    <source>
        <strain evidence="2">NFK12</strain>
    </source>
</reference>
<accession>A0A927IGB9</accession>
<sequence length="186" mass="21295">MKTIETNRTILRWFKPDDVEGALSFLGNSEVMRFSLSGPYDRKKCQEFVDWCLGRYELKGYGLFAVTLKETKKIIGYCGFYDQKIDGCDEVELGYRLHPEFWNKGLGTEVALSIQNYGFHELGFPRLISIIESENKASIRVAKKNGMNHEKDSMFKDQVPVEIYSIKKEEHIKSVLTTPRGAPPSA</sequence>
<dbReference type="RefSeq" id="WP_191615365.1">
    <property type="nucleotide sequence ID" value="NZ_JACYFG010000003.1"/>
</dbReference>
<keyword evidence="3" id="KW-1185">Reference proteome</keyword>
<gene>
    <name evidence="2" type="ORF">IEN85_01820</name>
</gene>